<keyword evidence="11" id="KW-0812">Transmembrane</keyword>
<keyword evidence="4 10" id="KW-0808">Transferase</keyword>
<dbReference type="CDD" id="cd03785">
    <property type="entry name" value="GT28_MurG"/>
    <property type="match status" value="1"/>
</dbReference>
<dbReference type="Pfam" id="PF03033">
    <property type="entry name" value="Glyco_transf_28"/>
    <property type="match status" value="1"/>
</dbReference>
<keyword evidence="1 10" id="KW-1003">Cell membrane</keyword>
<dbReference type="InterPro" id="IPR017975">
    <property type="entry name" value="Tubulin_CS"/>
</dbReference>
<keyword evidence="5 10" id="KW-0133">Cell shape</keyword>
<evidence type="ECO:0000256" key="3">
    <source>
        <dbReference type="ARBA" id="ARBA00022676"/>
    </source>
</evidence>
<dbReference type="GO" id="GO:0005874">
    <property type="term" value="C:microtubule"/>
    <property type="evidence" value="ECO:0007669"/>
    <property type="project" value="InterPro"/>
</dbReference>
<protein>
    <recommendedName>
        <fullName evidence="10">UDP-N-acetylglucosamine--N-acetylmuramyl-(pentapeptide) pyrophosphoryl-undecaprenol N-acetylglucosamine transferase</fullName>
        <ecNumber evidence="10">2.4.1.227</ecNumber>
    </recommendedName>
    <alternativeName>
        <fullName evidence="10">Undecaprenyl-PP-MurNAc-pentapeptide-UDPGlcNAc GlcNAc transferase</fullName>
    </alternativeName>
</protein>
<feature type="domain" description="Glycosyltransferase family 28 N-terminal" evidence="12">
    <location>
        <begin position="12"/>
        <end position="162"/>
    </location>
</feature>
<evidence type="ECO:0000256" key="11">
    <source>
        <dbReference type="SAM" id="Phobius"/>
    </source>
</evidence>
<feature type="domain" description="Glycosyl transferase family 28 C-terminal" evidence="13">
    <location>
        <begin position="208"/>
        <end position="367"/>
    </location>
</feature>
<feature type="binding site" evidence="10">
    <location>
        <begin position="19"/>
        <end position="21"/>
    </location>
    <ligand>
        <name>UDP-N-acetyl-alpha-D-glucosamine</name>
        <dbReference type="ChEBI" id="CHEBI:57705"/>
    </ligand>
</feature>
<dbReference type="NCBIfam" id="TIGR01133">
    <property type="entry name" value="murG"/>
    <property type="match status" value="1"/>
</dbReference>
<dbReference type="PANTHER" id="PTHR21015:SF27">
    <property type="entry name" value="UDP-N-ACETYLGLUCOSAMINE--N-ACETYLMURAMYL-(PENTAPEPTIDE) PYROPHOSPHORYL-UNDECAPRENOL N-ACETYLGLUCOSAMINE TRANSFERASE"/>
    <property type="match status" value="1"/>
</dbReference>
<feature type="binding site" evidence="10">
    <location>
        <position position="320"/>
    </location>
    <ligand>
        <name>UDP-N-acetyl-alpha-D-glucosamine</name>
        <dbReference type="ChEBI" id="CHEBI:57705"/>
    </ligand>
</feature>
<dbReference type="GO" id="GO:0005975">
    <property type="term" value="P:carbohydrate metabolic process"/>
    <property type="evidence" value="ECO:0007669"/>
    <property type="project" value="InterPro"/>
</dbReference>
<comment type="caution">
    <text evidence="14">The sequence shown here is derived from an EMBL/GenBank/DDBJ whole genome shotgun (WGS) entry which is preliminary data.</text>
</comment>
<dbReference type="GO" id="GO:0005886">
    <property type="term" value="C:plasma membrane"/>
    <property type="evidence" value="ECO:0007669"/>
    <property type="project" value="UniProtKB-SubCell"/>
</dbReference>
<comment type="pathway">
    <text evidence="10">Cell wall biogenesis; peptidoglycan biosynthesis.</text>
</comment>
<dbReference type="GO" id="GO:0050511">
    <property type="term" value="F:undecaprenyldiphospho-muramoylpentapeptide beta-N-acetylglucosaminyltransferase activity"/>
    <property type="evidence" value="ECO:0007669"/>
    <property type="project" value="UniProtKB-UniRule"/>
</dbReference>
<feature type="binding site" evidence="10">
    <location>
        <position position="185"/>
    </location>
    <ligand>
        <name>UDP-N-acetyl-alpha-D-glucosamine</name>
        <dbReference type="ChEBI" id="CHEBI:57705"/>
    </ligand>
</feature>
<dbReference type="SUPFAM" id="SSF53756">
    <property type="entry name" value="UDP-Glycosyltransferase/glycogen phosphorylase"/>
    <property type="match status" value="1"/>
</dbReference>
<keyword evidence="7 10" id="KW-0472">Membrane</keyword>
<dbReference type="Gene3D" id="3.40.50.2000">
    <property type="entry name" value="Glycogen Phosphorylase B"/>
    <property type="match status" value="2"/>
</dbReference>
<evidence type="ECO:0000256" key="2">
    <source>
        <dbReference type="ARBA" id="ARBA00022618"/>
    </source>
</evidence>
<evidence type="ECO:0000256" key="9">
    <source>
        <dbReference type="ARBA" id="ARBA00023316"/>
    </source>
</evidence>
<keyword evidence="8 10" id="KW-0131">Cell cycle</keyword>
<dbReference type="PANTHER" id="PTHR21015">
    <property type="entry name" value="UDP-N-ACETYLGLUCOSAMINE--N-ACETYLMURAMYL-(PENTAPEPTIDE) PYROPHOSPHORYL-UNDECAPRENOL N-ACETYLGLUCOSAMINE TRANSFERASE 1"/>
    <property type="match status" value="1"/>
</dbReference>
<keyword evidence="9 10" id="KW-0961">Cell wall biogenesis/degradation</keyword>
<dbReference type="GO" id="GO:0071555">
    <property type="term" value="P:cell wall organization"/>
    <property type="evidence" value="ECO:0007669"/>
    <property type="project" value="UniProtKB-KW"/>
</dbReference>
<dbReference type="InterPro" id="IPR007235">
    <property type="entry name" value="Glyco_trans_28_C"/>
</dbReference>
<evidence type="ECO:0000259" key="12">
    <source>
        <dbReference type="Pfam" id="PF03033"/>
    </source>
</evidence>
<feature type="transmembrane region" description="Helical" evidence="11">
    <location>
        <begin position="92"/>
        <end position="109"/>
    </location>
</feature>
<keyword evidence="6 10" id="KW-0573">Peptidoglycan synthesis</keyword>
<dbReference type="InterPro" id="IPR006009">
    <property type="entry name" value="GlcNAc_MurG"/>
</dbReference>
<evidence type="ECO:0000256" key="5">
    <source>
        <dbReference type="ARBA" id="ARBA00022960"/>
    </source>
</evidence>
<keyword evidence="11" id="KW-1133">Transmembrane helix</keyword>
<evidence type="ECO:0000256" key="4">
    <source>
        <dbReference type="ARBA" id="ARBA00022679"/>
    </source>
</evidence>
<comment type="caution">
    <text evidence="10">Lacks conserved residue(s) required for the propagation of feature annotation.</text>
</comment>
<name>A0A1J4TAM2_9BACT</name>
<dbReference type="AlphaFoldDB" id="A0A1J4TAM2"/>
<keyword evidence="2 10" id="KW-0132">Cell division</keyword>
<accession>A0A1J4TAM2</accession>
<feature type="transmembrane region" description="Helical" evidence="11">
    <location>
        <begin position="116"/>
        <end position="135"/>
    </location>
</feature>
<dbReference type="EC" id="2.4.1.227" evidence="10"/>
<dbReference type="PROSITE" id="PS00227">
    <property type="entry name" value="TUBULIN"/>
    <property type="match status" value="1"/>
</dbReference>
<dbReference type="UniPathway" id="UPA00219"/>
<dbReference type="GO" id="GO:0009252">
    <property type="term" value="P:peptidoglycan biosynthetic process"/>
    <property type="evidence" value="ECO:0007669"/>
    <property type="project" value="UniProtKB-UniRule"/>
</dbReference>
<dbReference type="HAMAP" id="MF_00033">
    <property type="entry name" value="MurG"/>
    <property type="match status" value="1"/>
</dbReference>
<evidence type="ECO:0000256" key="6">
    <source>
        <dbReference type="ARBA" id="ARBA00022984"/>
    </source>
</evidence>
<keyword evidence="3 10" id="KW-0328">Glycosyltransferase</keyword>
<dbReference type="GO" id="GO:0007017">
    <property type="term" value="P:microtubule-based process"/>
    <property type="evidence" value="ECO:0007669"/>
    <property type="project" value="InterPro"/>
</dbReference>
<gene>
    <name evidence="10" type="primary">murG</name>
    <name evidence="14" type="ORF">AUJ27_01555</name>
</gene>
<sequence length="387" mass="43649">MITNGKKNIKKILLTGGCTGGSVMPLLAIFDELTKEQLGHRMSRLDIRCPSYKFLWIGTKNGVEREMIGKEKIEFKPIVNGKFRRYFSWKNFIDPFYVLTGFIQSLFIINKWKPDLVISAGSFVSVPVVWAAWIWRASVLIHQQDIRPGLANKLMAPFAKIITTTFAESVKDYGPKTVWTGNPIRQNLITRKQENKKTRKQSNGLLAVLIIGGGTGAGAINKLVERSLDELTKFCRIIHVTGKNKNNKPVILKRSEESRGLEVNNIVNNYNSFEFLNTQDLAAAYAAADVVVSRCGMGVLSELAYFKKPSILIPIPNSHQEDNAAYFYHKNAAVVLDQNELTPPVFIKKIKELLADKEKQKELSENIGRIIKRGANKNIIKIIKEIF</sequence>
<dbReference type="GO" id="GO:0005525">
    <property type="term" value="F:GTP binding"/>
    <property type="evidence" value="ECO:0007669"/>
    <property type="project" value="InterPro"/>
</dbReference>
<dbReference type="EMBL" id="MNUU01000028">
    <property type="protein sequence ID" value="OIO07947.1"/>
    <property type="molecule type" value="Genomic_DNA"/>
</dbReference>
<dbReference type="Proteomes" id="UP000183192">
    <property type="component" value="Unassembled WGS sequence"/>
</dbReference>
<evidence type="ECO:0000313" key="14">
    <source>
        <dbReference type="EMBL" id="OIO07947.1"/>
    </source>
</evidence>
<evidence type="ECO:0000256" key="8">
    <source>
        <dbReference type="ARBA" id="ARBA00023306"/>
    </source>
</evidence>
<dbReference type="InterPro" id="IPR004276">
    <property type="entry name" value="GlycoTrans_28_N"/>
</dbReference>
<reference evidence="14 15" key="1">
    <citation type="journal article" date="2016" name="Environ. Microbiol.">
        <title>Genomic resolution of a cold subsurface aquifer community provides metabolic insights for novel microbes adapted to high CO concentrations.</title>
        <authorList>
            <person name="Probst A.J."/>
            <person name="Castelle C.J."/>
            <person name="Singh A."/>
            <person name="Brown C.T."/>
            <person name="Anantharaman K."/>
            <person name="Sharon I."/>
            <person name="Hug L.A."/>
            <person name="Burstein D."/>
            <person name="Emerson J.B."/>
            <person name="Thomas B.C."/>
            <person name="Banfield J.F."/>
        </authorList>
    </citation>
    <scope>NUCLEOTIDE SEQUENCE [LARGE SCALE GENOMIC DNA]</scope>
    <source>
        <strain evidence="14">CG1_02_37_44</strain>
    </source>
</reference>
<evidence type="ECO:0000256" key="10">
    <source>
        <dbReference type="HAMAP-Rule" id="MF_00033"/>
    </source>
</evidence>
<dbReference type="GO" id="GO:0051991">
    <property type="term" value="F:UDP-N-acetyl-D-glucosamine:N-acetylmuramoyl-L-alanyl-D-glutamyl-meso-2,6-diaminopimelyl-D-alanyl-D-alanine-diphosphoundecaprenol 4-beta-N-acetylglucosaminlytransferase activity"/>
    <property type="evidence" value="ECO:0007669"/>
    <property type="project" value="RHEA"/>
</dbReference>
<evidence type="ECO:0000256" key="1">
    <source>
        <dbReference type="ARBA" id="ARBA00022475"/>
    </source>
</evidence>
<feature type="transmembrane region" description="Helical" evidence="11">
    <location>
        <begin position="12"/>
        <end position="30"/>
    </location>
</feature>
<proteinExistence type="inferred from homology"/>
<comment type="similarity">
    <text evidence="10">Belongs to the glycosyltransferase 28 family. MurG subfamily.</text>
</comment>
<dbReference type="STRING" id="1805146.AUJ27_01555"/>
<dbReference type="GO" id="GO:0008360">
    <property type="term" value="P:regulation of cell shape"/>
    <property type="evidence" value="ECO:0007669"/>
    <property type="project" value="UniProtKB-KW"/>
</dbReference>
<dbReference type="Pfam" id="PF04101">
    <property type="entry name" value="Glyco_tran_28_C"/>
    <property type="match status" value="1"/>
</dbReference>
<comment type="catalytic activity">
    <reaction evidence="10">
        <text>di-trans,octa-cis-undecaprenyl diphospho-N-acetyl-alpha-D-muramoyl-L-alanyl-D-glutamyl-meso-2,6-diaminopimeloyl-D-alanyl-D-alanine + UDP-N-acetyl-alpha-D-glucosamine = di-trans,octa-cis-undecaprenyl diphospho-[N-acetyl-alpha-D-glucosaminyl-(1-&gt;4)]-N-acetyl-alpha-D-muramoyl-L-alanyl-D-glutamyl-meso-2,6-diaminopimeloyl-D-alanyl-D-alanine + UDP + H(+)</text>
        <dbReference type="Rhea" id="RHEA:31227"/>
        <dbReference type="ChEBI" id="CHEBI:15378"/>
        <dbReference type="ChEBI" id="CHEBI:57705"/>
        <dbReference type="ChEBI" id="CHEBI:58223"/>
        <dbReference type="ChEBI" id="CHEBI:61387"/>
        <dbReference type="ChEBI" id="CHEBI:61388"/>
        <dbReference type="EC" id="2.4.1.227"/>
    </reaction>
</comment>
<evidence type="ECO:0000256" key="7">
    <source>
        <dbReference type="ARBA" id="ARBA00023136"/>
    </source>
</evidence>
<comment type="subcellular location">
    <subcellularLocation>
        <location evidence="10">Cell membrane</location>
        <topology evidence="10">Peripheral membrane protein</topology>
        <orientation evidence="10">Cytoplasmic side</orientation>
    </subcellularLocation>
</comment>
<organism evidence="14 15">
    <name type="scientific">Candidatus Falkowbacteria bacterium CG1_02_37_44</name>
    <dbReference type="NCBI Taxonomy" id="1805146"/>
    <lineage>
        <taxon>Bacteria</taxon>
        <taxon>Candidatus Falkowiibacteriota</taxon>
    </lineage>
</organism>
<dbReference type="GO" id="GO:0051301">
    <property type="term" value="P:cell division"/>
    <property type="evidence" value="ECO:0007669"/>
    <property type="project" value="UniProtKB-KW"/>
</dbReference>
<comment type="function">
    <text evidence="10">Cell wall formation. Catalyzes the transfer of a GlcNAc subunit on undecaprenyl-pyrophosphoryl-MurNAc-pentapeptide (lipid intermediate I) to form undecaprenyl-pyrophosphoryl-MurNAc-(pentapeptide)GlcNAc (lipid intermediate II).</text>
</comment>
<evidence type="ECO:0000259" key="13">
    <source>
        <dbReference type="Pfam" id="PF04101"/>
    </source>
</evidence>
<evidence type="ECO:0000313" key="15">
    <source>
        <dbReference type="Proteomes" id="UP000183192"/>
    </source>
</evidence>